<dbReference type="GO" id="GO:0008061">
    <property type="term" value="F:chitin binding"/>
    <property type="evidence" value="ECO:0007669"/>
    <property type="project" value="InterPro"/>
</dbReference>
<proteinExistence type="predicted"/>
<evidence type="ECO:0000313" key="4">
    <source>
        <dbReference type="EMBL" id="CAD7241334.1"/>
    </source>
</evidence>
<dbReference type="AlphaFoldDB" id="A0A7R8X0C0"/>
<evidence type="ECO:0000259" key="3">
    <source>
        <dbReference type="PROSITE" id="PS50940"/>
    </source>
</evidence>
<feature type="signal peptide" evidence="2">
    <location>
        <begin position="1"/>
        <end position="18"/>
    </location>
</feature>
<sequence>MHRLLVITLSLLICIANGLEIQQHRDKRDTLFREETRKILPTSRPAERPITNGGLESRPLGHDLGAEPQFVESPRRRRPVRRRRPTAAVEQGTREPFARPLAPIDSPSIYRPEVYNDVPKRRPVVEESYQQSEYNARKPPRIPSGHAPYQEPAPPRYEEENKIPGVPGKDYPTYHQAPETSFNCEKVPVLPGMYANVETGCQAYHICDDGRYGPQGATFLCINGTVFNQAAFTCDWWFNVNCAEATNHYNLNADRLYNPFYRNEELKRLQAEEGAKSQYY</sequence>
<dbReference type="PANTHER" id="PTHR22933">
    <property type="entry name" value="FI18007P1-RELATED"/>
    <property type="match status" value="1"/>
</dbReference>
<keyword evidence="5" id="KW-1185">Reference proteome</keyword>
<feature type="domain" description="Chitin-binding type-2" evidence="3">
    <location>
        <begin position="181"/>
        <end position="244"/>
    </location>
</feature>
<dbReference type="SMART" id="SM00494">
    <property type="entry name" value="ChtBD2"/>
    <property type="match status" value="1"/>
</dbReference>
<organism evidence="4">
    <name type="scientific">Darwinula stevensoni</name>
    <dbReference type="NCBI Taxonomy" id="69355"/>
    <lineage>
        <taxon>Eukaryota</taxon>
        <taxon>Metazoa</taxon>
        <taxon>Ecdysozoa</taxon>
        <taxon>Arthropoda</taxon>
        <taxon>Crustacea</taxon>
        <taxon>Oligostraca</taxon>
        <taxon>Ostracoda</taxon>
        <taxon>Podocopa</taxon>
        <taxon>Podocopida</taxon>
        <taxon>Darwinulocopina</taxon>
        <taxon>Darwinuloidea</taxon>
        <taxon>Darwinulidae</taxon>
        <taxon>Darwinula</taxon>
    </lineage>
</organism>
<gene>
    <name evidence="4" type="ORF">DSTB1V02_LOCUS1328</name>
</gene>
<feature type="chain" id="PRO_5036402386" description="Chitin-binding type-2 domain-containing protein" evidence="2">
    <location>
        <begin position="19"/>
        <end position="280"/>
    </location>
</feature>
<name>A0A7R8X0C0_9CRUS</name>
<dbReference type="Gene3D" id="2.170.140.10">
    <property type="entry name" value="Chitin binding domain"/>
    <property type="match status" value="1"/>
</dbReference>
<accession>A0A7R8X0C0</accession>
<feature type="region of interest" description="Disordered" evidence="1">
    <location>
        <begin position="35"/>
        <end position="158"/>
    </location>
</feature>
<dbReference type="PROSITE" id="PS50940">
    <property type="entry name" value="CHIT_BIND_II"/>
    <property type="match status" value="1"/>
</dbReference>
<evidence type="ECO:0000256" key="1">
    <source>
        <dbReference type="SAM" id="MobiDB-lite"/>
    </source>
</evidence>
<dbReference type="InterPro" id="IPR052976">
    <property type="entry name" value="Scoloptoxin-like"/>
</dbReference>
<dbReference type="PANTHER" id="PTHR22933:SF43">
    <property type="entry name" value="LP10131P"/>
    <property type="match status" value="1"/>
</dbReference>
<keyword evidence="2" id="KW-0732">Signal</keyword>
<dbReference type="InterPro" id="IPR036508">
    <property type="entry name" value="Chitin-bd_dom_sf"/>
</dbReference>
<dbReference type="Pfam" id="PF01607">
    <property type="entry name" value="CBM_14"/>
    <property type="match status" value="1"/>
</dbReference>
<dbReference type="SUPFAM" id="SSF57625">
    <property type="entry name" value="Invertebrate chitin-binding proteins"/>
    <property type="match status" value="1"/>
</dbReference>
<protein>
    <recommendedName>
        <fullName evidence="3">Chitin-binding type-2 domain-containing protein</fullName>
    </recommendedName>
</protein>
<dbReference type="EMBL" id="LR899640">
    <property type="protein sequence ID" value="CAD7241334.1"/>
    <property type="molecule type" value="Genomic_DNA"/>
</dbReference>
<dbReference type="OrthoDB" id="10059269at2759"/>
<dbReference type="EMBL" id="CAJPEV010000123">
    <property type="protein sequence ID" value="CAG0880972.1"/>
    <property type="molecule type" value="Genomic_DNA"/>
</dbReference>
<reference evidence="4" key="1">
    <citation type="submission" date="2020-11" db="EMBL/GenBank/DDBJ databases">
        <authorList>
            <person name="Tran Van P."/>
        </authorList>
    </citation>
    <scope>NUCLEOTIDE SEQUENCE</scope>
</reference>
<dbReference type="InterPro" id="IPR002557">
    <property type="entry name" value="Chitin-bd_dom"/>
</dbReference>
<dbReference type="GO" id="GO:0005576">
    <property type="term" value="C:extracellular region"/>
    <property type="evidence" value="ECO:0007669"/>
    <property type="project" value="InterPro"/>
</dbReference>
<feature type="compositionally biased region" description="Basic residues" evidence="1">
    <location>
        <begin position="75"/>
        <end position="85"/>
    </location>
</feature>
<evidence type="ECO:0000313" key="5">
    <source>
        <dbReference type="Proteomes" id="UP000677054"/>
    </source>
</evidence>
<dbReference type="Proteomes" id="UP000677054">
    <property type="component" value="Unassembled WGS sequence"/>
</dbReference>
<evidence type="ECO:0000256" key="2">
    <source>
        <dbReference type="SAM" id="SignalP"/>
    </source>
</evidence>